<feature type="compositionally biased region" description="Pro residues" evidence="1">
    <location>
        <begin position="1"/>
        <end position="10"/>
    </location>
</feature>
<dbReference type="RefSeq" id="WP_243699696.1">
    <property type="nucleotide sequence ID" value="NZ_CP143053.1"/>
</dbReference>
<dbReference type="EMBL" id="SMCX01000010">
    <property type="protein sequence ID" value="TCW23772.1"/>
    <property type="molecule type" value="Genomic_DNA"/>
</dbReference>
<feature type="transmembrane region" description="Helical" evidence="2">
    <location>
        <begin position="126"/>
        <end position="147"/>
    </location>
</feature>
<feature type="region of interest" description="Disordered" evidence="1">
    <location>
        <begin position="1"/>
        <end position="38"/>
    </location>
</feature>
<evidence type="ECO:0000313" key="3">
    <source>
        <dbReference type="EMBL" id="TCW23772.1"/>
    </source>
</evidence>
<feature type="transmembrane region" description="Helical" evidence="2">
    <location>
        <begin position="85"/>
        <end position="105"/>
    </location>
</feature>
<dbReference type="Proteomes" id="UP000295805">
    <property type="component" value="Unassembled WGS sequence"/>
</dbReference>
<name>A0A4R3ZTT1_9ACTN</name>
<keyword evidence="2" id="KW-0812">Transmembrane</keyword>
<reference evidence="3 4" key="1">
    <citation type="submission" date="2019-03" db="EMBL/GenBank/DDBJ databases">
        <title>Root nodule microbial communities of legume samples collected from USA, Mexico and Botswana.</title>
        <authorList>
            <person name="Hirsch A."/>
        </authorList>
    </citation>
    <scope>NUCLEOTIDE SEQUENCE [LARGE SCALE GENOMIC DNA]</scope>
    <source>
        <strain evidence="3 4">55</strain>
    </source>
</reference>
<feature type="transmembrane region" description="Helical" evidence="2">
    <location>
        <begin position="153"/>
        <end position="171"/>
    </location>
</feature>
<feature type="compositionally biased region" description="Low complexity" evidence="1">
    <location>
        <begin position="11"/>
        <end position="38"/>
    </location>
</feature>
<evidence type="ECO:0000313" key="4">
    <source>
        <dbReference type="Proteomes" id="UP000295805"/>
    </source>
</evidence>
<protein>
    <submittedName>
        <fullName evidence="3">Uncharacterized protein</fullName>
    </submittedName>
</protein>
<gene>
    <name evidence="3" type="ORF">EDD19_11067</name>
</gene>
<evidence type="ECO:0000256" key="1">
    <source>
        <dbReference type="SAM" id="MobiDB-lite"/>
    </source>
</evidence>
<dbReference type="GeneID" id="89529841"/>
<proteinExistence type="predicted"/>
<keyword evidence="2" id="KW-1133">Transmembrane helix</keyword>
<comment type="caution">
    <text evidence="3">The sequence shown here is derived from an EMBL/GenBank/DDBJ whole genome shotgun (WGS) entry which is preliminary data.</text>
</comment>
<accession>A0A4R3ZTT1</accession>
<organism evidence="3 4">
    <name type="scientific">Dietzia cinnamea</name>
    <dbReference type="NCBI Taxonomy" id="321318"/>
    <lineage>
        <taxon>Bacteria</taxon>
        <taxon>Bacillati</taxon>
        <taxon>Actinomycetota</taxon>
        <taxon>Actinomycetes</taxon>
        <taxon>Mycobacteriales</taxon>
        <taxon>Dietziaceae</taxon>
        <taxon>Dietzia</taxon>
    </lineage>
</organism>
<dbReference type="AlphaFoldDB" id="A0A4R3ZTT1"/>
<evidence type="ECO:0000256" key="2">
    <source>
        <dbReference type="SAM" id="Phobius"/>
    </source>
</evidence>
<feature type="transmembrane region" description="Helical" evidence="2">
    <location>
        <begin position="56"/>
        <end position="73"/>
    </location>
</feature>
<keyword evidence="2" id="KW-0472">Membrane</keyword>
<sequence length="277" mass="29366">MSASSDPPPAGDAGSTAPATPAGAGATEPATPAGAGEPIVDRVWELRRRAEKQSTWQRPALGVFFALVFAMIANPDLLPGGLATALTTLVGVTAVAVIGIVLWARRASFRGHSGSAEVPAAPGHRWWRSPALAGPAMYTLIFLGSLIDLFDHWPVIFATAVVVGCLTALSLPRYETADHIHGTRLEKPPTLTADAAAAVTDGRLSPDVLELLVLQHHTAERRIPWCAGVLGTDADDIRRRISRGRRWLELPATEVHAPATANWVRLTPAGREALGYI</sequence>